<gene>
    <name evidence="1" type="ORF">g.6530</name>
</gene>
<evidence type="ECO:0000313" key="1">
    <source>
        <dbReference type="EMBL" id="JAS92569.1"/>
    </source>
</evidence>
<feature type="non-terminal residue" evidence="1">
    <location>
        <position position="117"/>
    </location>
</feature>
<protein>
    <submittedName>
        <fullName evidence="1">Uncharacterized protein</fullName>
    </submittedName>
</protein>
<sequence>FIISSQLISLFRQEVDMLAQYWVESILSTTHLLSSNQSIQTGSGYASTVLGGIHTQYNSFTFIISSQLTSLFRQEVGMLAQYWVESILSTTHLLSSNQSIQTGSGYASTVLGGIHTQ</sequence>
<dbReference type="EMBL" id="GECU01015137">
    <property type="protein sequence ID" value="JAS92569.1"/>
    <property type="molecule type" value="Transcribed_RNA"/>
</dbReference>
<dbReference type="AlphaFoldDB" id="A0A1B6J077"/>
<proteinExistence type="predicted"/>
<reference evidence="1" key="1">
    <citation type="submission" date="2015-11" db="EMBL/GenBank/DDBJ databases">
        <title>De novo transcriptome assembly of four potential Pierce s Disease insect vectors from Arizona vineyards.</title>
        <authorList>
            <person name="Tassone E.E."/>
        </authorList>
    </citation>
    <scope>NUCLEOTIDE SEQUENCE</scope>
</reference>
<feature type="non-terminal residue" evidence="1">
    <location>
        <position position="1"/>
    </location>
</feature>
<organism evidence="1">
    <name type="scientific">Homalodisca liturata</name>
    <dbReference type="NCBI Taxonomy" id="320908"/>
    <lineage>
        <taxon>Eukaryota</taxon>
        <taxon>Metazoa</taxon>
        <taxon>Ecdysozoa</taxon>
        <taxon>Arthropoda</taxon>
        <taxon>Hexapoda</taxon>
        <taxon>Insecta</taxon>
        <taxon>Pterygota</taxon>
        <taxon>Neoptera</taxon>
        <taxon>Paraneoptera</taxon>
        <taxon>Hemiptera</taxon>
        <taxon>Auchenorrhyncha</taxon>
        <taxon>Membracoidea</taxon>
        <taxon>Cicadellidae</taxon>
        <taxon>Cicadellinae</taxon>
        <taxon>Proconiini</taxon>
        <taxon>Homalodisca</taxon>
    </lineage>
</organism>
<accession>A0A1B6J077</accession>
<name>A0A1B6J077_9HEMI</name>